<feature type="transmembrane region" description="Helical" evidence="2">
    <location>
        <begin position="83"/>
        <end position="114"/>
    </location>
</feature>
<name>L0JTC6_9EURY</name>
<sequence>MFGSVIDRVRTGLRVATASFGVLRREYWLLVFPVLYGLAWLIGLVGLVGGLVAALFGVGYGMALVEGFATVSEGEAETILTGVLVAVSVLFMFVATSVATFFSAALVHSVGSLFAGESTSVRDGIAGAWDAKRTILAWGAVGTVVGLVFRALESQEGKLAQLVRGVAGFAWFAMTFFIVPVIVFQEGGVRESTRNSVELFRETWGEVGGTTLGIGLVILPLAALVAGLGIGAPLIALEEPGGVLQYTIVPTLLAIGALLVVHNAATAVAKTALYEYATDGELPPEFDGIDPDQLVKPKRGSRTSMTGPSGREPGQI</sequence>
<dbReference type="STRING" id="694430.Natoc_0110"/>
<evidence type="ECO:0000313" key="4">
    <source>
        <dbReference type="Proteomes" id="UP000010878"/>
    </source>
</evidence>
<dbReference type="InterPro" id="IPR046157">
    <property type="entry name" value="DUF6159"/>
</dbReference>
<keyword evidence="2" id="KW-0812">Transmembrane</keyword>
<dbReference type="KEGG" id="nou:Natoc_0110"/>
<protein>
    <recommendedName>
        <fullName evidence="5">Glycerophosphoryl diester phosphodiesterase membrane domain-containing protein</fullName>
    </recommendedName>
</protein>
<feature type="transmembrane region" description="Helical" evidence="2">
    <location>
        <begin position="34"/>
        <end position="63"/>
    </location>
</feature>
<keyword evidence="4" id="KW-1185">Reference proteome</keyword>
<reference evidence="3 4" key="1">
    <citation type="submission" date="2012-11" db="EMBL/GenBank/DDBJ databases">
        <title>FINISHED of Natronococcus occultus SP4, DSM 3396.</title>
        <authorList>
            <consortium name="DOE Joint Genome Institute"/>
            <person name="Eisen J."/>
            <person name="Huntemann M."/>
            <person name="Wei C.-L."/>
            <person name="Han J."/>
            <person name="Detter J.C."/>
            <person name="Han C."/>
            <person name="Tapia R."/>
            <person name="Chen A."/>
            <person name="Kyrpides N."/>
            <person name="Mavromatis K."/>
            <person name="Markowitz V."/>
            <person name="Szeto E."/>
            <person name="Ivanova N."/>
            <person name="Mikhailova N."/>
            <person name="Ovchinnikova G."/>
            <person name="Pagani I."/>
            <person name="Pati A."/>
            <person name="Goodwin L."/>
            <person name="Nordberg H.P."/>
            <person name="Cantor M.N."/>
            <person name="Hua S.X."/>
            <person name="Woyke T."/>
            <person name="Eisen J."/>
            <person name="Klenk H.-P."/>
            <person name="Klenk H.-P."/>
        </authorList>
    </citation>
    <scope>NUCLEOTIDE SEQUENCE [LARGE SCALE GENOMIC DNA]</scope>
    <source>
        <strain evidence="3 4">SP4</strain>
    </source>
</reference>
<dbReference type="RefSeq" id="WP_015319449.1">
    <property type="nucleotide sequence ID" value="NC_019974.1"/>
</dbReference>
<dbReference type="GeneID" id="14405138"/>
<gene>
    <name evidence="3" type="ORF">Natoc_0110</name>
</gene>
<keyword evidence="2" id="KW-1133">Transmembrane helix</keyword>
<dbReference type="eggNOG" id="arCOG08211">
    <property type="taxonomic scope" value="Archaea"/>
</dbReference>
<dbReference type="OrthoDB" id="163788at2157"/>
<keyword evidence="2" id="KW-0472">Membrane</keyword>
<organism evidence="3 4">
    <name type="scientific">Natronococcus occultus SP4</name>
    <dbReference type="NCBI Taxonomy" id="694430"/>
    <lineage>
        <taxon>Archaea</taxon>
        <taxon>Methanobacteriati</taxon>
        <taxon>Methanobacteriota</taxon>
        <taxon>Stenosarchaea group</taxon>
        <taxon>Halobacteria</taxon>
        <taxon>Halobacteriales</taxon>
        <taxon>Natrialbaceae</taxon>
        <taxon>Natronococcus</taxon>
    </lineage>
</organism>
<evidence type="ECO:0000256" key="1">
    <source>
        <dbReference type="SAM" id="MobiDB-lite"/>
    </source>
</evidence>
<feature type="transmembrane region" description="Helical" evidence="2">
    <location>
        <begin position="135"/>
        <end position="152"/>
    </location>
</feature>
<accession>L0JTC6</accession>
<dbReference type="EMBL" id="CP003929">
    <property type="protein sequence ID" value="AGB35991.1"/>
    <property type="molecule type" value="Genomic_DNA"/>
</dbReference>
<feature type="transmembrane region" description="Helical" evidence="2">
    <location>
        <begin position="243"/>
        <end position="261"/>
    </location>
</feature>
<dbReference type="Proteomes" id="UP000010878">
    <property type="component" value="Chromosome"/>
</dbReference>
<evidence type="ECO:0008006" key="5">
    <source>
        <dbReference type="Google" id="ProtNLM"/>
    </source>
</evidence>
<feature type="region of interest" description="Disordered" evidence="1">
    <location>
        <begin position="284"/>
        <end position="316"/>
    </location>
</feature>
<evidence type="ECO:0000313" key="3">
    <source>
        <dbReference type="EMBL" id="AGB35991.1"/>
    </source>
</evidence>
<dbReference type="AlphaFoldDB" id="L0JTC6"/>
<proteinExistence type="predicted"/>
<feature type="transmembrane region" description="Helical" evidence="2">
    <location>
        <begin position="164"/>
        <end position="184"/>
    </location>
</feature>
<dbReference type="HOGENOM" id="CLU_074083_0_0_2"/>
<feature type="transmembrane region" description="Helical" evidence="2">
    <location>
        <begin position="211"/>
        <end position="237"/>
    </location>
</feature>
<evidence type="ECO:0000256" key="2">
    <source>
        <dbReference type="SAM" id="Phobius"/>
    </source>
</evidence>
<dbReference type="Pfam" id="PF19656">
    <property type="entry name" value="DUF6159"/>
    <property type="match status" value="1"/>
</dbReference>